<dbReference type="HOGENOM" id="CLU_2481109_0_0_5"/>
<organism evidence="1 2">
    <name type="scientific">Sinorhizobium fredii (strain HH103)</name>
    <dbReference type="NCBI Taxonomy" id="1117943"/>
    <lineage>
        <taxon>Bacteria</taxon>
        <taxon>Pseudomonadati</taxon>
        <taxon>Pseudomonadota</taxon>
        <taxon>Alphaproteobacteria</taxon>
        <taxon>Hyphomicrobiales</taxon>
        <taxon>Rhizobiaceae</taxon>
        <taxon>Sinorhizobium/Ensifer group</taxon>
        <taxon>Sinorhizobium</taxon>
    </lineage>
</organism>
<reference evidence="1 2" key="1">
    <citation type="journal article" date="2012" name="J. Bacteriol.">
        <title>Genome sequence of the soybean symbiont Sinorhizobium fredii HH103.</title>
        <authorList>
            <person name="Weidner S."/>
            <person name="Becker A."/>
            <person name="Bonilla I."/>
            <person name="Jaenicke S."/>
            <person name="Lloret J."/>
            <person name="Margaret I."/>
            <person name="Puhler A."/>
            <person name="Ruiz-Sainz J.E."/>
            <person name="Schneiker-Bekel S."/>
            <person name="Szczepanowski R."/>
            <person name="Vinardell J.M."/>
            <person name="Zehner S."/>
            <person name="Gottfert M."/>
        </authorList>
    </citation>
    <scope>NUCLEOTIDE SEQUENCE [LARGE SCALE GENOMIC DNA]</scope>
    <source>
        <strain evidence="1 2">HH103</strain>
    </source>
</reference>
<accession>G9A2P5</accession>
<dbReference type="STRING" id="1117943.SFHH103_03318"/>
<evidence type="ECO:0000313" key="1">
    <source>
        <dbReference type="EMBL" id="CCE97810.1"/>
    </source>
</evidence>
<gene>
    <name evidence="1" type="ordered locus">SFHH103_03318</name>
</gene>
<evidence type="ECO:0000313" key="2">
    <source>
        <dbReference type="Proteomes" id="UP000007735"/>
    </source>
</evidence>
<dbReference type="Proteomes" id="UP000007735">
    <property type="component" value="Chromosome"/>
</dbReference>
<dbReference type="AlphaFoldDB" id="G9A2P5"/>
<dbReference type="KEGG" id="sfh:SFHH103_03318"/>
<sequence>MVRRHLHVSSRRRDRFCFRSRQRFLEAFRRRSEHASAIDPAMRRQMAERLVAEFGTCEAAADALWAIARPNRWSSEAEAAEEYLCTD</sequence>
<name>G9A2P5_SINF1</name>
<protein>
    <submittedName>
        <fullName evidence="1">K07154</fullName>
    </submittedName>
</protein>
<dbReference type="eggNOG" id="COG3550">
    <property type="taxonomic scope" value="Bacteria"/>
</dbReference>
<proteinExistence type="predicted"/>
<dbReference type="EMBL" id="HE616890">
    <property type="protein sequence ID" value="CCE97810.1"/>
    <property type="molecule type" value="Genomic_DNA"/>
</dbReference>